<comment type="caution">
    <text evidence="3">The sequence shown here is derived from an EMBL/GenBank/DDBJ whole genome shotgun (WGS) entry which is preliminary data.</text>
</comment>
<organism evidence="3 4">
    <name type="scientific">Mobilicoccus pelagius NBRC 104925</name>
    <dbReference type="NCBI Taxonomy" id="1089455"/>
    <lineage>
        <taxon>Bacteria</taxon>
        <taxon>Bacillati</taxon>
        <taxon>Actinomycetota</taxon>
        <taxon>Actinomycetes</taxon>
        <taxon>Micrococcales</taxon>
        <taxon>Dermatophilaceae</taxon>
        <taxon>Mobilicoccus</taxon>
    </lineage>
</organism>
<dbReference type="GO" id="GO:0015074">
    <property type="term" value="P:DNA integration"/>
    <property type="evidence" value="ECO:0007669"/>
    <property type="project" value="InterPro"/>
</dbReference>
<dbReference type="InterPro" id="IPR050900">
    <property type="entry name" value="Transposase_IS3/IS150/IS904"/>
</dbReference>
<dbReference type="SUPFAM" id="SSF53098">
    <property type="entry name" value="Ribonuclease H-like"/>
    <property type="match status" value="1"/>
</dbReference>
<evidence type="ECO:0000313" key="4">
    <source>
        <dbReference type="Proteomes" id="UP000004367"/>
    </source>
</evidence>
<dbReference type="GO" id="GO:0003676">
    <property type="term" value="F:nucleic acid binding"/>
    <property type="evidence" value="ECO:0007669"/>
    <property type="project" value="InterPro"/>
</dbReference>
<proteinExistence type="predicted"/>
<dbReference type="EMBL" id="BAFE01000017">
    <property type="protein sequence ID" value="GAB47510.1"/>
    <property type="molecule type" value="Genomic_DNA"/>
</dbReference>
<dbReference type="eggNOG" id="COG2801">
    <property type="taxonomic scope" value="Bacteria"/>
</dbReference>
<protein>
    <submittedName>
        <fullName evidence="3">Putative transposase</fullName>
    </submittedName>
</protein>
<dbReference type="AlphaFoldDB" id="H5UP52"/>
<evidence type="ECO:0000256" key="1">
    <source>
        <dbReference type="ARBA" id="ARBA00002286"/>
    </source>
</evidence>
<dbReference type="Proteomes" id="UP000004367">
    <property type="component" value="Unassembled WGS sequence"/>
</dbReference>
<comment type="function">
    <text evidence="1">Involved in the transposition of the insertion sequence.</text>
</comment>
<dbReference type="Pfam" id="PF00665">
    <property type="entry name" value="rve"/>
    <property type="match status" value="1"/>
</dbReference>
<reference evidence="3 4" key="1">
    <citation type="submission" date="2012-02" db="EMBL/GenBank/DDBJ databases">
        <title>Whole genome shotgun sequence of Mobilicoccus pelagius NBRC 104925.</title>
        <authorList>
            <person name="Yoshida Y."/>
            <person name="Hosoyama A."/>
            <person name="Tsuchikane K."/>
            <person name="Katsumata H."/>
            <person name="Yamazaki S."/>
            <person name="Fujita N."/>
        </authorList>
    </citation>
    <scope>NUCLEOTIDE SEQUENCE [LARGE SCALE GENOMIC DNA]</scope>
    <source>
        <strain evidence="3 4">NBRC 104925</strain>
    </source>
</reference>
<feature type="domain" description="Integrase catalytic" evidence="2">
    <location>
        <begin position="120"/>
        <end position="286"/>
    </location>
</feature>
<sequence length="304" mass="33794">EHRERFGVEPICRVLREAGLAIAPSTYYAARNRPPSRRAASDAKHVAAINAVHERNYGVYGVRKVHAALNRDGHRIARCTVHRLMRAQGLRGISRAKGPRTTITGRGPDDRPDLLQRRFVAPAPNRVWVADITYCRTFAGWAYAAFMLDVYSRRVVGWQLSTSLRTDLALDALEMGLWTRDRAGQPTTGVIAHSDKGVQYVAIRYTQRLAEVGAVASVGSTGDSYDNAMAEAFNSIFKAELVRNRGPWKTIDDLEIAVAEYIDGYNHRRLHGQIGPVPPVEYETTYYAQNPAPATVEASEPSLH</sequence>
<dbReference type="OrthoDB" id="4281720at2"/>
<dbReference type="InterPro" id="IPR012337">
    <property type="entry name" value="RNaseH-like_sf"/>
</dbReference>
<evidence type="ECO:0000259" key="2">
    <source>
        <dbReference type="PROSITE" id="PS50994"/>
    </source>
</evidence>
<dbReference type="InterPro" id="IPR025948">
    <property type="entry name" value="HTH-like_dom"/>
</dbReference>
<evidence type="ECO:0000313" key="3">
    <source>
        <dbReference type="EMBL" id="GAB47510.1"/>
    </source>
</evidence>
<dbReference type="NCBIfam" id="NF033516">
    <property type="entry name" value="transpos_IS3"/>
    <property type="match status" value="1"/>
</dbReference>
<dbReference type="Gene3D" id="3.30.420.10">
    <property type="entry name" value="Ribonuclease H-like superfamily/Ribonuclease H"/>
    <property type="match status" value="1"/>
</dbReference>
<dbReference type="InterPro" id="IPR048020">
    <property type="entry name" value="Transpos_IS3"/>
</dbReference>
<dbReference type="PANTHER" id="PTHR46889">
    <property type="entry name" value="TRANSPOSASE INSF FOR INSERTION SEQUENCE IS3B-RELATED"/>
    <property type="match status" value="1"/>
</dbReference>
<accession>H5UP52</accession>
<name>H5UP52_9MICO</name>
<gene>
    <name evidence="3" type="ORF">MOPEL_018_00010</name>
</gene>
<dbReference type="PANTHER" id="PTHR46889:SF4">
    <property type="entry name" value="TRANSPOSASE INSO FOR INSERTION SEQUENCE ELEMENT IS911B-RELATED"/>
    <property type="match status" value="1"/>
</dbReference>
<dbReference type="InterPro" id="IPR001584">
    <property type="entry name" value="Integrase_cat-core"/>
</dbReference>
<dbReference type="RefSeq" id="WP_009481408.1">
    <property type="nucleotide sequence ID" value="NZ_BAFE01000017.1"/>
</dbReference>
<dbReference type="Pfam" id="PF13276">
    <property type="entry name" value="HTH_21"/>
    <property type="match status" value="1"/>
</dbReference>
<feature type="non-terminal residue" evidence="3">
    <location>
        <position position="1"/>
    </location>
</feature>
<dbReference type="PROSITE" id="PS50994">
    <property type="entry name" value="INTEGRASE"/>
    <property type="match status" value="1"/>
</dbReference>
<dbReference type="InterPro" id="IPR036397">
    <property type="entry name" value="RNaseH_sf"/>
</dbReference>
<dbReference type="Pfam" id="PF13333">
    <property type="entry name" value="rve_2"/>
    <property type="match status" value="1"/>
</dbReference>
<keyword evidence="4" id="KW-1185">Reference proteome</keyword>